<dbReference type="Gene3D" id="3.40.50.720">
    <property type="entry name" value="NAD(P)-binding Rossmann-like Domain"/>
    <property type="match status" value="1"/>
</dbReference>
<feature type="non-terminal residue" evidence="6">
    <location>
        <position position="1"/>
    </location>
</feature>
<organism evidence="6 7">
    <name type="scientific">Kingdonia uniflora</name>
    <dbReference type="NCBI Taxonomy" id="39325"/>
    <lineage>
        <taxon>Eukaryota</taxon>
        <taxon>Viridiplantae</taxon>
        <taxon>Streptophyta</taxon>
        <taxon>Embryophyta</taxon>
        <taxon>Tracheophyta</taxon>
        <taxon>Spermatophyta</taxon>
        <taxon>Magnoliopsida</taxon>
        <taxon>Ranunculales</taxon>
        <taxon>Circaeasteraceae</taxon>
        <taxon>Kingdonia</taxon>
    </lineage>
</organism>
<dbReference type="EMBL" id="JACGCM010000792">
    <property type="protein sequence ID" value="KAF6166399.1"/>
    <property type="molecule type" value="Genomic_DNA"/>
</dbReference>
<feature type="compositionally biased region" description="Polar residues" evidence="4">
    <location>
        <begin position="789"/>
        <end position="801"/>
    </location>
</feature>
<keyword evidence="3" id="KW-0511">Multifunctional enzyme</keyword>
<dbReference type="InterPro" id="IPR029063">
    <property type="entry name" value="SAM-dependent_MTases_sf"/>
</dbReference>
<dbReference type="SUPFAM" id="SSF51735">
    <property type="entry name" value="NAD(P)-binding Rossmann-fold domains"/>
    <property type="match status" value="1"/>
</dbReference>
<evidence type="ECO:0000256" key="1">
    <source>
        <dbReference type="ARBA" id="ARBA00023235"/>
    </source>
</evidence>
<evidence type="ECO:0000259" key="5">
    <source>
        <dbReference type="Pfam" id="PF02737"/>
    </source>
</evidence>
<proteinExistence type="predicted"/>
<dbReference type="GO" id="GO:0016853">
    <property type="term" value="F:isomerase activity"/>
    <property type="evidence" value="ECO:0007669"/>
    <property type="project" value="UniProtKB-KW"/>
</dbReference>
<dbReference type="GO" id="GO:0070403">
    <property type="term" value="F:NAD+ binding"/>
    <property type="evidence" value="ECO:0007669"/>
    <property type="project" value="InterPro"/>
</dbReference>
<keyword evidence="1" id="KW-0413">Isomerase</keyword>
<dbReference type="InterPro" id="IPR006176">
    <property type="entry name" value="3-OHacyl-CoA_DH_NAD-bd"/>
</dbReference>
<dbReference type="AlphaFoldDB" id="A0A7J7NGN6"/>
<comment type="caution">
    <text evidence="6">The sequence shown here is derived from an EMBL/GenBank/DDBJ whole genome shotgun (WGS) entry which is preliminary data.</text>
</comment>
<keyword evidence="7" id="KW-1185">Reference proteome</keyword>
<dbReference type="GO" id="GO:0003857">
    <property type="term" value="F:(3S)-3-hydroxyacyl-CoA dehydrogenase (NAD+) activity"/>
    <property type="evidence" value="ECO:0007669"/>
    <property type="project" value="TreeGrafter"/>
</dbReference>
<dbReference type="Gene3D" id="3.40.50.150">
    <property type="entry name" value="Vaccinia Virus protein VP39"/>
    <property type="match status" value="1"/>
</dbReference>
<accession>A0A7J7NGN6</accession>
<dbReference type="Pfam" id="PF02737">
    <property type="entry name" value="3HCDH_N"/>
    <property type="match status" value="1"/>
</dbReference>
<evidence type="ECO:0000256" key="2">
    <source>
        <dbReference type="ARBA" id="ARBA00023239"/>
    </source>
</evidence>
<dbReference type="GO" id="GO:0016829">
    <property type="term" value="F:lyase activity"/>
    <property type="evidence" value="ECO:0007669"/>
    <property type="project" value="UniProtKB-KW"/>
</dbReference>
<feature type="region of interest" description="Disordered" evidence="4">
    <location>
        <begin position="371"/>
        <end position="392"/>
    </location>
</feature>
<feature type="domain" description="3-hydroxyacyl-CoA dehydrogenase NAD binding" evidence="5">
    <location>
        <begin position="257"/>
        <end position="301"/>
    </location>
</feature>
<reference evidence="6 7" key="1">
    <citation type="journal article" date="2020" name="IScience">
        <title>Genome Sequencing of the Endangered Kingdonia uniflora (Circaeasteraceae, Ranunculales) Reveals Potential Mechanisms of Evolutionary Specialization.</title>
        <authorList>
            <person name="Sun Y."/>
            <person name="Deng T."/>
            <person name="Zhang A."/>
            <person name="Moore M.J."/>
            <person name="Landis J.B."/>
            <person name="Lin N."/>
            <person name="Zhang H."/>
            <person name="Zhang X."/>
            <person name="Huang J."/>
            <person name="Zhang X."/>
            <person name="Sun H."/>
            <person name="Wang H."/>
        </authorList>
    </citation>
    <scope>NUCLEOTIDE SEQUENCE [LARGE SCALE GENOMIC DNA]</scope>
    <source>
        <strain evidence="6">TB1705</strain>
        <tissue evidence="6">Leaf</tissue>
    </source>
</reference>
<protein>
    <recommendedName>
        <fullName evidence="5">3-hydroxyacyl-CoA dehydrogenase NAD binding domain-containing protein</fullName>
    </recommendedName>
</protein>
<dbReference type="GO" id="GO:0006635">
    <property type="term" value="P:fatty acid beta-oxidation"/>
    <property type="evidence" value="ECO:0007669"/>
    <property type="project" value="TreeGrafter"/>
</dbReference>
<dbReference type="PANTHER" id="PTHR23309">
    <property type="entry name" value="3-HYDROXYACYL-COA DEHYROGENASE"/>
    <property type="match status" value="1"/>
</dbReference>
<dbReference type="OrthoDB" id="1747217at2759"/>
<evidence type="ECO:0000313" key="6">
    <source>
        <dbReference type="EMBL" id="KAF6166399.1"/>
    </source>
</evidence>
<feature type="region of interest" description="Disordered" evidence="4">
    <location>
        <begin position="159"/>
        <end position="207"/>
    </location>
</feature>
<evidence type="ECO:0000313" key="7">
    <source>
        <dbReference type="Proteomes" id="UP000541444"/>
    </source>
</evidence>
<dbReference type="GO" id="GO:0005777">
    <property type="term" value="C:peroxisome"/>
    <property type="evidence" value="ECO:0007669"/>
    <property type="project" value="TreeGrafter"/>
</dbReference>
<name>A0A7J7NGN6_9MAGN</name>
<sequence>VRHGGIEGKDEDFHRKTTCETDVYDCKINQREERKVLEIAGFIMVLDNIRKTCEINNLNCKILGLTWGEWDAPMFSLQPKIVLGADVLYDAKDFDDLFATVAFLLRDTPDAVFLTTYHDKRSYRPETILESKKSHCQVQRYLVGSPHLLLENNPRVKEPAMKVPPKKLPKSPTPIAKQQSGSQKPIQSHDQNEPDASNTKVQSEMMKHHQGSSFGFAKLQFGVRRSPEAKVFKDLVMSNTSKGLVHTLFAQRAVSKKVAVIGGDLMGSEIATTLLLGNIFVVVKEINTEYLQKGMKTIKAKNLRPERVFQVEVGRKMKIQSMVFGRLSEEESGKKSHVQVTHGGYESGMPIGMPRGTKVTNFGRAVGICGTPFGMPQSKQDTGRGESRGTNHVHGTQLGWPLVVPRASHVLGTLSPSPKMRNQIQAQASPIGAANPGLVQLKTDPNSHIVVSTPTSNITRASVNPTSNKTVIEVLTTATPATTESLVMSPIVATPATNKNRLIGKSVSNPLTSSTADLAYPTLKQAIMAPNPIVPTTRINGVSPKATPNLARIEEEYQRRTKVANWDYREKDQVLQNQEETSIPESTKPALEEEVIEEKEEEPQLMDEVEAAPAADTGDLLVWGDPTNPGFANFGGNASGWELALVTNPRSNTTHVTERKLAGGFDRLLLDSLYEDTTSRGQPQNLVYGGGMSVQNPFDPRDPFSRSSNIAPPTNVQMAMSQQQQHQLMFQLQQHHQQQNMMMAPHQYSQQQQYLPQYSQQQQYLPQYPQQQMNSPNPFGDPFMGIPQSGPSPTQENHSLI</sequence>
<dbReference type="Proteomes" id="UP000541444">
    <property type="component" value="Unassembled WGS sequence"/>
</dbReference>
<evidence type="ECO:0000256" key="4">
    <source>
        <dbReference type="SAM" id="MobiDB-lite"/>
    </source>
</evidence>
<feature type="region of interest" description="Disordered" evidence="4">
    <location>
        <begin position="769"/>
        <end position="801"/>
    </location>
</feature>
<feature type="compositionally biased region" description="Polar residues" evidence="4">
    <location>
        <begin position="176"/>
        <end position="202"/>
    </location>
</feature>
<dbReference type="PANTHER" id="PTHR23309:SF49">
    <property type="entry name" value="PEROXISOMAL BIFUNCTIONAL ENZYME"/>
    <property type="match status" value="1"/>
</dbReference>
<dbReference type="InterPro" id="IPR036291">
    <property type="entry name" value="NAD(P)-bd_dom_sf"/>
</dbReference>
<gene>
    <name evidence="6" type="ORF">GIB67_034950</name>
</gene>
<keyword evidence="2" id="KW-0456">Lyase</keyword>
<evidence type="ECO:0000256" key="3">
    <source>
        <dbReference type="ARBA" id="ARBA00023268"/>
    </source>
</evidence>